<evidence type="ECO:0000313" key="1">
    <source>
        <dbReference type="EMBL" id="TNN22812.1"/>
    </source>
</evidence>
<gene>
    <name evidence="1" type="ORF">EYF80_067072</name>
</gene>
<accession>A0A4Z2E360</accession>
<comment type="caution">
    <text evidence="1">The sequence shown here is derived from an EMBL/GenBank/DDBJ whole genome shotgun (WGS) entry which is preliminary data.</text>
</comment>
<organism evidence="1 2">
    <name type="scientific">Liparis tanakae</name>
    <name type="common">Tanaka's snailfish</name>
    <dbReference type="NCBI Taxonomy" id="230148"/>
    <lineage>
        <taxon>Eukaryota</taxon>
        <taxon>Metazoa</taxon>
        <taxon>Chordata</taxon>
        <taxon>Craniata</taxon>
        <taxon>Vertebrata</taxon>
        <taxon>Euteleostomi</taxon>
        <taxon>Actinopterygii</taxon>
        <taxon>Neopterygii</taxon>
        <taxon>Teleostei</taxon>
        <taxon>Neoteleostei</taxon>
        <taxon>Acanthomorphata</taxon>
        <taxon>Eupercaria</taxon>
        <taxon>Perciformes</taxon>
        <taxon>Cottioidei</taxon>
        <taxon>Cottales</taxon>
        <taxon>Liparidae</taxon>
        <taxon>Liparis</taxon>
    </lineage>
</organism>
<sequence length="87" mass="9813">MSFLTPHPNPTLTDRPPPPECHPIHGCAKRTNRALSASLCLWSCGLHVSEMSEHTNTNNTKPTNYKYHKCYEQFAKQPTGGSFRKLC</sequence>
<reference evidence="1 2" key="1">
    <citation type="submission" date="2019-03" db="EMBL/GenBank/DDBJ databases">
        <title>First draft genome of Liparis tanakae, snailfish: a comprehensive survey of snailfish specific genes.</title>
        <authorList>
            <person name="Kim W."/>
            <person name="Song I."/>
            <person name="Jeong J.-H."/>
            <person name="Kim D."/>
            <person name="Kim S."/>
            <person name="Ryu S."/>
            <person name="Song J.Y."/>
            <person name="Lee S.K."/>
        </authorList>
    </citation>
    <scope>NUCLEOTIDE SEQUENCE [LARGE SCALE GENOMIC DNA]</scope>
    <source>
        <tissue evidence="1">Muscle</tissue>
    </source>
</reference>
<name>A0A4Z2E360_9TELE</name>
<keyword evidence="2" id="KW-1185">Reference proteome</keyword>
<protein>
    <submittedName>
        <fullName evidence="1">Uncharacterized protein</fullName>
    </submittedName>
</protein>
<proteinExistence type="predicted"/>
<dbReference type="Proteomes" id="UP000314294">
    <property type="component" value="Unassembled WGS sequence"/>
</dbReference>
<evidence type="ECO:0000313" key="2">
    <source>
        <dbReference type="Proteomes" id="UP000314294"/>
    </source>
</evidence>
<dbReference type="AlphaFoldDB" id="A0A4Z2E360"/>
<dbReference type="EMBL" id="SRLO01020918">
    <property type="protein sequence ID" value="TNN22812.1"/>
    <property type="molecule type" value="Genomic_DNA"/>
</dbReference>